<dbReference type="InterPro" id="IPR006530">
    <property type="entry name" value="YD"/>
</dbReference>
<dbReference type="InterPro" id="IPR031325">
    <property type="entry name" value="RHS_repeat"/>
</dbReference>
<gene>
    <name evidence="1" type="ordered locus">Daci_3874</name>
</gene>
<dbReference type="RefSeq" id="WP_012205699.1">
    <property type="nucleotide sequence ID" value="NC_010002.1"/>
</dbReference>
<sequence length="181" mass="19737">MGRTTAYHWDARFNIIATVIAEGTPEQIIEQTPTDATGASTGRIDPLGRRTTLRRDARGNLVQIIGAMGHATTLQYNPLDLVTTLRDALGHEWQQEYDSRGHLVQATDPLGCTTRYRHDARGRTVEVIDAKGDSKQLAWMGPTAPTPACLTAAPCTGCSMARATFTRSTSLTLSYRTSSMN</sequence>
<dbReference type="AlphaFoldDB" id="A9BLM0"/>
<organism evidence="1 2">
    <name type="scientific">Delftia acidovorans (strain DSM 14801 / SPH-1)</name>
    <dbReference type="NCBI Taxonomy" id="398578"/>
    <lineage>
        <taxon>Bacteria</taxon>
        <taxon>Pseudomonadati</taxon>
        <taxon>Pseudomonadota</taxon>
        <taxon>Betaproteobacteria</taxon>
        <taxon>Burkholderiales</taxon>
        <taxon>Comamonadaceae</taxon>
        <taxon>Delftia</taxon>
    </lineage>
</organism>
<dbReference type="eggNOG" id="COG3209">
    <property type="taxonomic scope" value="Bacteria"/>
</dbReference>
<reference evidence="1 2" key="1">
    <citation type="journal article" date="2004" name="Appl. Environ. Microbiol.">
        <title>Mineralization of individual congeners of linear alkylbenzenesulfonate by defined pairs of heterotrophic bacteria.</title>
        <authorList>
            <person name="Schleheck D."/>
            <person name="Knepper T.P."/>
            <person name="Fischer K."/>
            <person name="Cook A.M."/>
        </authorList>
    </citation>
    <scope>NUCLEOTIDE SEQUENCE [LARGE SCALE GENOMIC DNA]</scope>
    <source>
        <strain evidence="2">DSM 14801 / SPH-1</strain>
    </source>
</reference>
<dbReference type="KEGG" id="dac:Daci_3874"/>
<name>A9BLM0_DELAS</name>
<dbReference type="Gene3D" id="2.180.10.10">
    <property type="entry name" value="RHS repeat-associated core"/>
    <property type="match status" value="1"/>
</dbReference>
<accession>A9BLM0</accession>
<dbReference type="EMBL" id="CP000884">
    <property type="protein sequence ID" value="ABX36505.1"/>
    <property type="molecule type" value="Genomic_DNA"/>
</dbReference>
<evidence type="ECO:0000313" key="2">
    <source>
        <dbReference type="Proteomes" id="UP000000784"/>
    </source>
</evidence>
<reference evidence="2" key="2">
    <citation type="submission" date="2007-11" db="EMBL/GenBank/DDBJ databases">
        <title>Complete sequence of Delftia acidovorans DSM 14801 / SPH-1.</title>
        <authorList>
            <person name="Copeland A."/>
            <person name="Lucas S."/>
            <person name="Lapidus A."/>
            <person name="Barry K."/>
            <person name="Glavina del Rio T."/>
            <person name="Dalin E."/>
            <person name="Tice H."/>
            <person name="Pitluck S."/>
            <person name="Lowry S."/>
            <person name="Clum A."/>
            <person name="Schmutz J."/>
            <person name="Larimer F."/>
            <person name="Land M."/>
            <person name="Hauser L."/>
            <person name="Kyrpides N."/>
            <person name="Kim E."/>
            <person name="Schleheck D."/>
            <person name="Richardson P."/>
        </authorList>
    </citation>
    <scope>NUCLEOTIDE SEQUENCE [LARGE SCALE GENOMIC DNA]</scope>
    <source>
        <strain evidence="2">DSM 14801 / SPH-1</strain>
    </source>
</reference>
<proteinExistence type="predicted"/>
<protein>
    <submittedName>
        <fullName evidence="1">YD repeat protein</fullName>
    </submittedName>
</protein>
<dbReference type="NCBIfam" id="TIGR01643">
    <property type="entry name" value="YD_repeat_2x"/>
    <property type="match status" value="3"/>
</dbReference>
<dbReference type="Proteomes" id="UP000000784">
    <property type="component" value="Chromosome"/>
</dbReference>
<dbReference type="HOGENOM" id="CLU_1486752_0_0_4"/>
<dbReference type="GeneID" id="24114773"/>
<keyword evidence="2" id="KW-1185">Reference proteome</keyword>
<dbReference type="Pfam" id="PF05593">
    <property type="entry name" value="RHS_repeat"/>
    <property type="match status" value="2"/>
</dbReference>
<evidence type="ECO:0000313" key="1">
    <source>
        <dbReference type="EMBL" id="ABX36505.1"/>
    </source>
</evidence>
<dbReference type="STRING" id="398578.Daci_3874"/>